<dbReference type="GO" id="GO:0006355">
    <property type="term" value="P:regulation of DNA-templated transcription"/>
    <property type="evidence" value="ECO:0007669"/>
    <property type="project" value="InterPro"/>
</dbReference>
<dbReference type="GO" id="GO:0043565">
    <property type="term" value="F:sequence-specific DNA binding"/>
    <property type="evidence" value="ECO:0007669"/>
    <property type="project" value="UniProtKB-ARBA"/>
</dbReference>
<dbReference type="RefSeq" id="WP_093320075.1">
    <property type="nucleotide sequence ID" value="NZ_FOHV01000014.1"/>
</dbReference>
<evidence type="ECO:0000259" key="1">
    <source>
        <dbReference type="Pfam" id="PF15919"/>
    </source>
</evidence>
<dbReference type="SUPFAM" id="SSF143100">
    <property type="entry name" value="TTHA1013/TTHA0281-like"/>
    <property type="match status" value="1"/>
</dbReference>
<dbReference type="EMBL" id="FOHV01000014">
    <property type="protein sequence ID" value="SET27329.1"/>
    <property type="molecule type" value="Genomic_DNA"/>
</dbReference>
<protein>
    <submittedName>
        <fullName evidence="2">Predicted nuclease of the RNAse H fold, HicB family</fullName>
    </submittedName>
</protein>
<evidence type="ECO:0000313" key="2">
    <source>
        <dbReference type="EMBL" id="SET27329.1"/>
    </source>
</evidence>
<feature type="domain" description="HicB-like antitoxin of toxin-antitoxin system" evidence="1">
    <location>
        <begin position="4"/>
        <end position="131"/>
    </location>
</feature>
<proteinExistence type="predicted"/>
<dbReference type="InterPro" id="IPR035069">
    <property type="entry name" value="TTHA1013/TTHA0281-like"/>
</dbReference>
<dbReference type="Gene3D" id="1.10.1220.10">
    <property type="entry name" value="Met repressor-like"/>
    <property type="match status" value="1"/>
</dbReference>
<dbReference type="Pfam" id="PF15919">
    <property type="entry name" value="HicB_lk_antitox"/>
    <property type="match status" value="1"/>
</dbReference>
<dbReference type="InterPro" id="IPR031807">
    <property type="entry name" value="HicB-like"/>
</dbReference>
<dbReference type="OrthoDB" id="9807959at2"/>
<gene>
    <name evidence="2" type="ORF">SAMN02583745_01852</name>
</gene>
<reference evidence="3" key="1">
    <citation type="submission" date="2016-10" db="EMBL/GenBank/DDBJ databases">
        <authorList>
            <person name="Varghese N."/>
            <person name="Submissions S."/>
        </authorList>
    </citation>
    <scope>NUCLEOTIDE SEQUENCE [LARGE SCALE GENOMIC DNA]</scope>
    <source>
        <strain evidence="3">DSM 18579</strain>
    </source>
</reference>
<organism evidence="2 3">
    <name type="scientific">Thorsellia anophelis DSM 18579</name>
    <dbReference type="NCBI Taxonomy" id="1123402"/>
    <lineage>
        <taxon>Bacteria</taxon>
        <taxon>Pseudomonadati</taxon>
        <taxon>Pseudomonadota</taxon>
        <taxon>Gammaproteobacteria</taxon>
        <taxon>Enterobacterales</taxon>
        <taxon>Thorselliaceae</taxon>
        <taxon>Thorsellia</taxon>
    </lineage>
</organism>
<sequence length="140" mass="15810">MNIYPAYVHFGEDGSASGFFPDVVGCYFAIEPDGDLFSEAISALDFHFESLAEKGDDIPQPCNVFEHLRNDSDGIYQDGQWFNVSIDTSKYDGKVERINVTLPHRLIYQIDLVVKSNAEYKSRSYFLANAARKELQKAKA</sequence>
<keyword evidence="3" id="KW-1185">Reference proteome</keyword>
<dbReference type="AlphaFoldDB" id="A0A1I0D6T8"/>
<dbReference type="Gene3D" id="3.30.160.250">
    <property type="match status" value="1"/>
</dbReference>
<dbReference type="STRING" id="1123402.SAMN02583745_01852"/>
<name>A0A1I0D6T8_9GAMM</name>
<dbReference type="CDD" id="cd22231">
    <property type="entry name" value="RHH_NikR_HicB-like"/>
    <property type="match status" value="1"/>
</dbReference>
<accession>A0A1I0D6T8</accession>
<dbReference type="InterPro" id="IPR013321">
    <property type="entry name" value="Arc_rbn_hlx_hlx"/>
</dbReference>
<dbReference type="Proteomes" id="UP000242642">
    <property type="component" value="Unassembled WGS sequence"/>
</dbReference>
<evidence type="ECO:0000313" key="3">
    <source>
        <dbReference type="Proteomes" id="UP000242642"/>
    </source>
</evidence>